<dbReference type="SUPFAM" id="SSF51905">
    <property type="entry name" value="FAD/NAD(P)-binding domain"/>
    <property type="match status" value="1"/>
</dbReference>
<keyword evidence="3" id="KW-0274">FAD</keyword>
<sequence>MRFAILLLSWSVLQSRLCHAAKVADEYSDVLGTPNQPETFDYVIVGGGNSGLVAAMRLSVEGNYSVAVVEAGGFYQDDAGNITEFPAYASQFLDAPATIDWKLMTKPQAQLGGRSLLYSQGKTLGGSTARNAMVYQRGTRSFYDHWATTVGDASYGWDNMLLFLKKSVSFTPADEQLRGGPAGIVDITSFDPKAGPLNVGYFNYFVPVAAAFAKGMASLGLRETRTGSTSGEVLGYTQFPAAVSSKTKLRDSSQTSFLKAAAASCEHGKLRIYPNTLAKRIVFDAKKAASGVVVNSGGPEYTLNARREVVLAAGTFRTPQLLMASGVGPPGVLEENKITTVGALSGVGQGIHDHPGFVANYKVDGVSQHRLWNNASYKSRAEEEYRQSASGPLTSFGVNYILFDRVPKDANISADLRESLGQYPEDWPHVEFFWNAAGPTTNTPGDYLGLAGFVITQASLGSVTINSPDTANPPVVDVRWFSNHTDQELVIQTVKRARSLAASTGVVITEVSPGPDVRTDEQIWEWIKANALTSHHATGSCKMGRKDDASAVVDAKGCVLGGVSSLRIIDASIIPTAFPGQPMGTIYGIAEKLSADINGGHRC</sequence>
<name>A0A4U6XU73_9PEZI</name>
<protein>
    <submittedName>
        <fullName evidence="6">Versicolorin B synthase</fullName>
    </submittedName>
</protein>
<evidence type="ECO:0000256" key="3">
    <source>
        <dbReference type="PIRSR" id="PIRSR000137-2"/>
    </source>
</evidence>
<evidence type="ECO:0000259" key="5">
    <source>
        <dbReference type="PROSITE" id="PS00624"/>
    </source>
</evidence>
<dbReference type="Gene3D" id="3.30.560.10">
    <property type="entry name" value="Glucose Oxidase, domain 3"/>
    <property type="match status" value="1"/>
</dbReference>
<dbReference type="InterPro" id="IPR036188">
    <property type="entry name" value="FAD/NAD-bd_sf"/>
</dbReference>
<dbReference type="InterPro" id="IPR000172">
    <property type="entry name" value="GMC_OxRdtase_N"/>
</dbReference>
<comment type="cofactor">
    <cofactor evidence="3">
        <name>FAD</name>
        <dbReference type="ChEBI" id="CHEBI:57692"/>
    </cofactor>
</comment>
<feature type="domain" description="Glucose-methanol-choline oxidoreductase N-terminal" evidence="5">
    <location>
        <begin position="314"/>
        <end position="328"/>
    </location>
</feature>
<reference evidence="6 7" key="1">
    <citation type="journal article" date="2019" name="PLoS ONE">
        <title>Comparative genome analysis indicates high evolutionary potential of pathogenicity genes in Colletotrichum tanaceti.</title>
        <authorList>
            <person name="Lelwala R.V."/>
            <person name="Korhonen P.K."/>
            <person name="Young N.D."/>
            <person name="Scott J.B."/>
            <person name="Ades P.A."/>
            <person name="Gasser R.B."/>
            <person name="Taylor P.W.J."/>
        </authorList>
    </citation>
    <scope>NUCLEOTIDE SEQUENCE [LARGE SCALE GENOMIC DNA]</scope>
    <source>
        <strain evidence="6">BRIP57314</strain>
    </source>
</reference>
<dbReference type="InterPro" id="IPR012132">
    <property type="entry name" value="GMC_OxRdtase"/>
</dbReference>
<evidence type="ECO:0000256" key="1">
    <source>
        <dbReference type="ARBA" id="ARBA00010790"/>
    </source>
</evidence>
<comment type="similarity">
    <text evidence="1">Belongs to the GMC oxidoreductase family.</text>
</comment>
<dbReference type="AlphaFoldDB" id="A0A4U6XU73"/>
<comment type="caution">
    <text evidence="6">The sequence shown here is derived from an EMBL/GenBank/DDBJ whole genome shotgun (WGS) entry which is preliminary data.</text>
</comment>
<feature type="binding site" evidence="3">
    <location>
        <begin position="131"/>
        <end position="134"/>
    </location>
    <ligand>
        <name>FAD</name>
        <dbReference type="ChEBI" id="CHEBI:57692"/>
    </ligand>
</feature>
<dbReference type="Pfam" id="PF05199">
    <property type="entry name" value="GMC_oxred_C"/>
    <property type="match status" value="1"/>
</dbReference>
<dbReference type="GO" id="GO:0044550">
    <property type="term" value="P:secondary metabolite biosynthetic process"/>
    <property type="evidence" value="ECO:0007669"/>
    <property type="project" value="TreeGrafter"/>
</dbReference>
<evidence type="ECO:0000256" key="4">
    <source>
        <dbReference type="SAM" id="SignalP"/>
    </source>
</evidence>
<keyword evidence="7" id="KW-1185">Reference proteome</keyword>
<dbReference type="SUPFAM" id="SSF54373">
    <property type="entry name" value="FAD-linked reductases, C-terminal domain"/>
    <property type="match status" value="1"/>
</dbReference>
<keyword evidence="4" id="KW-0732">Signal</keyword>
<proteinExistence type="inferred from homology"/>
<dbReference type="Proteomes" id="UP000310108">
    <property type="component" value="Unassembled WGS sequence"/>
</dbReference>
<evidence type="ECO:0000313" key="6">
    <source>
        <dbReference type="EMBL" id="TKW59563.1"/>
    </source>
</evidence>
<keyword evidence="2" id="KW-0325">Glycoprotein</keyword>
<dbReference type="PANTHER" id="PTHR11552">
    <property type="entry name" value="GLUCOSE-METHANOL-CHOLINE GMC OXIDOREDUCTASE"/>
    <property type="match status" value="1"/>
</dbReference>
<keyword evidence="3" id="KW-0285">Flavoprotein</keyword>
<organism evidence="6 7">
    <name type="scientific">Colletotrichum tanaceti</name>
    <dbReference type="NCBI Taxonomy" id="1306861"/>
    <lineage>
        <taxon>Eukaryota</taxon>
        <taxon>Fungi</taxon>
        <taxon>Dikarya</taxon>
        <taxon>Ascomycota</taxon>
        <taxon>Pezizomycotina</taxon>
        <taxon>Sordariomycetes</taxon>
        <taxon>Hypocreomycetidae</taxon>
        <taxon>Glomerellales</taxon>
        <taxon>Glomerellaceae</taxon>
        <taxon>Colletotrichum</taxon>
        <taxon>Colletotrichum destructivum species complex</taxon>
    </lineage>
</organism>
<feature type="chain" id="PRO_5020505190" evidence="4">
    <location>
        <begin position="21"/>
        <end position="603"/>
    </location>
</feature>
<dbReference type="PIRSF" id="PIRSF000137">
    <property type="entry name" value="Alcohol_oxidase"/>
    <property type="match status" value="1"/>
</dbReference>
<dbReference type="GO" id="GO:0016614">
    <property type="term" value="F:oxidoreductase activity, acting on CH-OH group of donors"/>
    <property type="evidence" value="ECO:0007669"/>
    <property type="project" value="InterPro"/>
</dbReference>
<accession>A0A4U6XU73</accession>
<dbReference type="Gene3D" id="3.50.50.60">
    <property type="entry name" value="FAD/NAD(P)-binding domain"/>
    <property type="match status" value="1"/>
</dbReference>
<dbReference type="STRING" id="1306861.A0A4U6XU73"/>
<evidence type="ECO:0000313" key="7">
    <source>
        <dbReference type="Proteomes" id="UP000310108"/>
    </source>
</evidence>
<dbReference type="Pfam" id="PF00732">
    <property type="entry name" value="GMC_oxred_N"/>
    <property type="match status" value="1"/>
</dbReference>
<dbReference type="EMBL" id="PJEX01000007">
    <property type="protein sequence ID" value="TKW59563.1"/>
    <property type="molecule type" value="Genomic_DNA"/>
</dbReference>
<dbReference type="InterPro" id="IPR007867">
    <property type="entry name" value="GMC_OxRtase_C"/>
</dbReference>
<gene>
    <name evidence="6" type="primary">vbs</name>
    <name evidence="6" type="ORF">CTA1_7827</name>
</gene>
<feature type="signal peptide" evidence="4">
    <location>
        <begin position="1"/>
        <end position="20"/>
    </location>
</feature>
<dbReference type="PROSITE" id="PS00624">
    <property type="entry name" value="GMC_OXRED_2"/>
    <property type="match status" value="1"/>
</dbReference>
<evidence type="ECO:0000256" key="2">
    <source>
        <dbReference type="ARBA" id="ARBA00023180"/>
    </source>
</evidence>
<dbReference type="GO" id="GO:0050660">
    <property type="term" value="F:flavin adenine dinucleotide binding"/>
    <property type="evidence" value="ECO:0007669"/>
    <property type="project" value="InterPro"/>
</dbReference>
<dbReference type="PANTHER" id="PTHR11552:SF138">
    <property type="entry name" value="DEHYDROGENASE PKFF-RELATED"/>
    <property type="match status" value="1"/>
</dbReference>